<accession>A0A1C5AJ89</accession>
<name>A0A1C5AJ89_9ACTN</name>
<evidence type="ECO:0000256" key="1">
    <source>
        <dbReference type="SAM" id="MobiDB-lite"/>
    </source>
</evidence>
<sequence>MLHSGRAPELLTKRSLVAVSHAIESAALATAEDGPLLVIALFQRMPYFDRERAVYERIAATAAATVVGVVGQRPEALPAGVCGVALDETEDLAREWSVVALTPRFGAALVAHDRVEVEPAATLESGRLFDGRWGFRRDEALHEVVRLRDRLADRLPGAVRLAVEETLARVRDLPATPGEARGEAALRLMFSRAERAARARRPGGRDRSAGTPAAEPVPLLDEPGMRRWTGADGVTAAGTLPVALVGVRVDEPAGAPERFGRRSAAREAQAVIGAVTAPLRPVDRAVRLSEQEYLLILPALTEDQAMTVAGQVHEAVAGLARSYPFVAFAVHAAVTVTGRRPLPVGDVRHAVGWAAREGVPVARLAPESAEVPVGQP</sequence>
<dbReference type="AlphaFoldDB" id="A0A1C5AJ89"/>
<feature type="compositionally biased region" description="Basic and acidic residues" evidence="1">
    <location>
        <begin position="197"/>
        <end position="208"/>
    </location>
</feature>
<proteinExistence type="predicted"/>
<organism evidence="2 3">
    <name type="scientific">Micromonospora carbonacea</name>
    <dbReference type="NCBI Taxonomy" id="47853"/>
    <lineage>
        <taxon>Bacteria</taxon>
        <taxon>Bacillati</taxon>
        <taxon>Actinomycetota</taxon>
        <taxon>Actinomycetes</taxon>
        <taxon>Micromonosporales</taxon>
        <taxon>Micromonosporaceae</taxon>
        <taxon>Micromonospora</taxon>
    </lineage>
</organism>
<keyword evidence="3" id="KW-1185">Reference proteome</keyword>
<evidence type="ECO:0000313" key="3">
    <source>
        <dbReference type="Proteomes" id="UP000183585"/>
    </source>
</evidence>
<dbReference type="GeneID" id="301312645"/>
<gene>
    <name evidence="2" type="ORF">GA0070563_113137</name>
</gene>
<dbReference type="RefSeq" id="WP_246383920.1">
    <property type="nucleotide sequence ID" value="NZ_CP191867.1"/>
</dbReference>
<dbReference type="EMBL" id="FMCT01000013">
    <property type="protein sequence ID" value="SCF45295.1"/>
    <property type="molecule type" value="Genomic_DNA"/>
</dbReference>
<dbReference type="Proteomes" id="UP000183585">
    <property type="component" value="Unassembled WGS sequence"/>
</dbReference>
<dbReference type="InterPro" id="IPR019278">
    <property type="entry name" value="DICT_dom"/>
</dbReference>
<feature type="region of interest" description="Disordered" evidence="1">
    <location>
        <begin position="197"/>
        <end position="226"/>
    </location>
</feature>
<reference evidence="3" key="1">
    <citation type="submission" date="2016-06" db="EMBL/GenBank/DDBJ databases">
        <authorList>
            <person name="Varghese N."/>
            <person name="Submissions Spin"/>
        </authorList>
    </citation>
    <scope>NUCLEOTIDE SEQUENCE [LARGE SCALE GENOMIC DNA]</scope>
    <source>
        <strain evidence="3">DSM 43168</strain>
    </source>
</reference>
<evidence type="ECO:0000313" key="2">
    <source>
        <dbReference type="EMBL" id="SCF45295.1"/>
    </source>
</evidence>
<dbReference type="Pfam" id="PF10069">
    <property type="entry name" value="DICT"/>
    <property type="match status" value="1"/>
</dbReference>
<dbReference type="STRING" id="47853.TK50_30095"/>
<protein>
    <submittedName>
        <fullName evidence="2">Diguanylate Cyclase and Two-component system sensory domain-containing protein</fullName>
    </submittedName>
</protein>